<dbReference type="EMBL" id="CP024091">
    <property type="protein sequence ID" value="ATP55486.1"/>
    <property type="molecule type" value="Genomic_DNA"/>
</dbReference>
<dbReference type="KEGG" id="pgs:CPT03_02925"/>
<evidence type="ECO:0000259" key="3">
    <source>
        <dbReference type="PROSITE" id="PS50110"/>
    </source>
</evidence>
<dbReference type="CDD" id="cd00156">
    <property type="entry name" value="REC"/>
    <property type="match status" value="1"/>
</dbReference>
<dbReference type="PROSITE" id="PS50110">
    <property type="entry name" value="RESPONSE_REGULATORY"/>
    <property type="match status" value="1"/>
</dbReference>
<dbReference type="SMART" id="SM00448">
    <property type="entry name" value="REC"/>
    <property type="match status" value="1"/>
</dbReference>
<reference evidence="4 5" key="1">
    <citation type="submission" date="2017-10" db="EMBL/GenBank/DDBJ databases">
        <title>Whole genome of Pedobacter ginsengisoli T01R-27 isolated from tomato rhizosphere.</title>
        <authorList>
            <person name="Weon H.-Y."/>
            <person name="Lee S.A."/>
            <person name="Sang M.K."/>
            <person name="Song J."/>
        </authorList>
    </citation>
    <scope>NUCLEOTIDE SEQUENCE [LARGE SCALE GENOMIC DNA]</scope>
    <source>
        <strain evidence="4 5">T01R-27</strain>
    </source>
</reference>
<dbReference type="InterPro" id="IPR050595">
    <property type="entry name" value="Bact_response_regulator"/>
</dbReference>
<organism evidence="4 5">
    <name type="scientific">Pedobacter ginsengisoli</name>
    <dbReference type="NCBI Taxonomy" id="363852"/>
    <lineage>
        <taxon>Bacteria</taxon>
        <taxon>Pseudomonadati</taxon>
        <taxon>Bacteroidota</taxon>
        <taxon>Sphingobacteriia</taxon>
        <taxon>Sphingobacteriales</taxon>
        <taxon>Sphingobacteriaceae</taxon>
        <taxon>Pedobacter</taxon>
    </lineage>
</organism>
<gene>
    <name evidence="4" type="ORF">CPT03_02925</name>
</gene>
<dbReference type="InterPro" id="IPR001789">
    <property type="entry name" value="Sig_transdc_resp-reg_receiver"/>
</dbReference>
<dbReference type="RefSeq" id="WP_099437434.1">
    <property type="nucleotide sequence ID" value="NZ_CP024091.1"/>
</dbReference>
<dbReference type="PANTHER" id="PTHR44591:SF3">
    <property type="entry name" value="RESPONSE REGULATORY DOMAIN-CONTAINING PROTEIN"/>
    <property type="match status" value="1"/>
</dbReference>
<feature type="modified residue" description="4-aspartylphosphate" evidence="2">
    <location>
        <position position="63"/>
    </location>
</feature>
<dbReference type="OrthoDB" id="795853at2"/>
<dbReference type="PANTHER" id="PTHR44591">
    <property type="entry name" value="STRESS RESPONSE REGULATOR PROTEIN 1"/>
    <property type="match status" value="1"/>
</dbReference>
<protein>
    <recommendedName>
        <fullName evidence="3">Response regulatory domain-containing protein</fullName>
    </recommendedName>
</protein>
<proteinExistence type="predicted"/>
<keyword evidence="1 2" id="KW-0597">Phosphoprotein</keyword>
<dbReference type="Proteomes" id="UP000223749">
    <property type="component" value="Chromosome"/>
</dbReference>
<evidence type="ECO:0000313" key="4">
    <source>
        <dbReference type="EMBL" id="ATP55486.1"/>
    </source>
</evidence>
<evidence type="ECO:0000256" key="1">
    <source>
        <dbReference type="ARBA" id="ARBA00022553"/>
    </source>
</evidence>
<dbReference type="SUPFAM" id="SSF52172">
    <property type="entry name" value="CheY-like"/>
    <property type="match status" value="1"/>
</dbReference>
<dbReference type="AlphaFoldDB" id="A0A2D1U1K4"/>
<feature type="domain" description="Response regulatory" evidence="3">
    <location>
        <begin position="14"/>
        <end position="128"/>
    </location>
</feature>
<evidence type="ECO:0000313" key="5">
    <source>
        <dbReference type="Proteomes" id="UP000223749"/>
    </source>
</evidence>
<name>A0A2D1U1K4_9SPHI</name>
<dbReference type="Gene3D" id="3.40.50.2300">
    <property type="match status" value="1"/>
</dbReference>
<dbReference type="GO" id="GO:0000160">
    <property type="term" value="P:phosphorelay signal transduction system"/>
    <property type="evidence" value="ECO:0007669"/>
    <property type="project" value="InterPro"/>
</dbReference>
<dbReference type="Pfam" id="PF00072">
    <property type="entry name" value="Response_reg"/>
    <property type="match status" value="1"/>
</dbReference>
<evidence type="ECO:0000256" key="2">
    <source>
        <dbReference type="PROSITE-ProRule" id="PRU00169"/>
    </source>
</evidence>
<accession>A0A2D1U1K4</accession>
<keyword evidence="5" id="KW-1185">Reference proteome</keyword>
<sequence>MTELSEEQERVPKKILIIENDDGLIELLEELFNYEGYKVRCYKEASNIFSLMEDFVPDIVLLDYLLPGINGGELCAQLKKEPSTAHIPVVIFSAYSQVLLSLGSYGCNAFIAKPFELASLLNQINKCLENPLKVFTTKGLDKKASASAGISK</sequence>
<dbReference type="InterPro" id="IPR011006">
    <property type="entry name" value="CheY-like_superfamily"/>
</dbReference>